<gene>
    <name evidence="9" type="primary">EOG090X0J5E</name>
</gene>
<dbReference type="GO" id="GO:0005840">
    <property type="term" value="C:ribosome"/>
    <property type="evidence" value="ECO:0007669"/>
    <property type="project" value="UniProtKB-KW"/>
</dbReference>
<evidence type="ECO:0000256" key="6">
    <source>
        <dbReference type="ARBA" id="ARBA00023274"/>
    </source>
</evidence>
<dbReference type="GO" id="GO:0006412">
    <property type="term" value="P:translation"/>
    <property type="evidence" value="ECO:0007669"/>
    <property type="project" value="InterPro"/>
</dbReference>
<reference evidence="9" key="1">
    <citation type="submission" date="2021-04" db="EMBL/GenBank/DDBJ databases">
        <authorList>
            <person name="Cornetti L."/>
        </authorList>
    </citation>
    <scope>NUCLEOTIDE SEQUENCE</scope>
</reference>
<proteinExistence type="inferred from homology"/>
<keyword evidence="6" id="KW-0687">Ribonucleoprotein</keyword>
<dbReference type="Pfam" id="PF01632">
    <property type="entry name" value="Ribosomal_L35p"/>
    <property type="match status" value="1"/>
</dbReference>
<dbReference type="GO" id="GO:0005739">
    <property type="term" value="C:mitochondrion"/>
    <property type="evidence" value="ECO:0007669"/>
    <property type="project" value="UniProtKB-SubCell"/>
</dbReference>
<name>A0A9N6ZED3_9CRUS</name>
<evidence type="ECO:0000256" key="2">
    <source>
        <dbReference type="ARBA" id="ARBA00006598"/>
    </source>
</evidence>
<organism evidence="9">
    <name type="scientific">Evadne anonyx</name>
    <dbReference type="NCBI Taxonomy" id="141404"/>
    <lineage>
        <taxon>Eukaryota</taxon>
        <taxon>Metazoa</taxon>
        <taxon>Ecdysozoa</taxon>
        <taxon>Arthropoda</taxon>
        <taxon>Crustacea</taxon>
        <taxon>Branchiopoda</taxon>
        <taxon>Diplostraca</taxon>
        <taxon>Cladocera</taxon>
        <taxon>Onychopoda</taxon>
        <taxon>Podonidae</taxon>
        <taxon>Evadne</taxon>
    </lineage>
</organism>
<accession>A0A9N6ZED3</accession>
<sequence length="114" mass="13746">MPLVSPVIEQTRSVTKWSLKKGKRKSAKSVTERFFRLEWGAWIRPMVGCHKRHWSKTAKRKIRGARHVFCNSTQSTLLDKMVTKYWRKPHHYVDDIYRPYHHREEFVKTAVKPR</sequence>
<evidence type="ECO:0000256" key="8">
    <source>
        <dbReference type="ARBA" id="ARBA00035418"/>
    </source>
</evidence>
<dbReference type="AlphaFoldDB" id="A0A9N6ZED3"/>
<dbReference type="InterPro" id="IPR021137">
    <property type="entry name" value="Ribosomal_bL35-like"/>
</dbReference>
<comment type="subcellular location">
    <subcellularLocation>
        <location evidence="1">Mitochondrion</location>
    </subcellularLocation>
</comment>
<comment type="similarity">
    <text evidence="2">Belongs to the bacterial ribosomal protein bL35 family.</text>
</comment>
<dbReference type="EMBL" id="OC986278">
    <property type="protein sequence ID" value="CAG4642933.1"/>
    <property type="molecule type" value="Genomic_DNA"/>
</dbReference>
<evidence type="ECO:0000256" key="3">
    <source>
        <dbReference type="ARBA" id="ARBA00022946"/>
    </source>
</evidence>
<dbReference type="GO" id="GO:1990904">
    <property type="term" value="C:ribonucleoprotein complex"/>
    <property type="evidence" value="ECO:0007669"/>
    <property type="project" value="UniProtKB-KW"/>
</dbReference>
<dbReference type="PANTHER" id="PTHR15909:SF0">
    <property type="entry name" value="LARGE RIBOSOMAL SUBUNIT PROTEIN BL35M"/>
    <property type="match status" value="1"/>
</dbReference>
<evidence type="ECO:0000313" key="9">
    <source>
        <dbReference type="EMBL" id="CAG4642933.1"/>
    </source>
</evidence>
<evidence type="ECO:0000256" key="1">
    <source>
        <dbReference type="ARBA" id="ARBA00004173"/>
    </source>
</evidence>
<keyword evidence="3" id="KW-0809">Transit peptide</keyword>
<evidence type="ECO:0000256" key="7">
    <source>
        <dbReference type="ARBA" id="ARBA00035273"/>
    </source>
</evidence>
<dbReference type="GO" id="GO:0003735">
    <property type="term" value="F:structural constituent of ribosome"/>
    <property type="evidence" value="ECO:0007669"/>
    <property type="project" value="InterPro"/>
</dbReference>
<keyword evidence="4" id="KW-0689">Ribosomal protein</keyword>
<evidence type="ECO:0000256" key="4">
    <source>
        <dbReference type="ARBA" id="ARBA00022980"/>
    </source>
</evidence>
<dbReference type="InterPro" id="IPR037229">
    <property type="entry name" value="Ribosomal_bL35_sf"/>
</dbReference>
<dbReference type="InterPro" id="IPR019338">
    <property type="entry name" value="Ribosomal_bL35m"/>
</dbReference>
<evidence type="ECO:0000256" key="5">
    <source>
        <dbReference type="ARBA" id="ARBA00023128"/>
    </source>
</evidence>
<keyword evidence="5" id="KW-0496">Mitochondrion</keyword>
<dbReference type="SUPFAM" id="SSF143034">
    <property type="entry name" value="L35p-like"/>
    <property type="match status" value="1"/>
</dbReference>
<dbReference type="PANTHER" id="PTHR15909">
    <property type="entry name" value="39S RIBOSOMAL PROTEIN L35, MITOCHONDRIAL"/>
    <property type="match status" value="1"/>
</dbReference>
<protein>
    <recommendedName>
        <fullName evidence="7">Large ribosomal subunit protein bL35m</fullName>
    </recommendedName>
    <alternativeName>
        <fullName evidence="8">39S ribosomal protein L35, mitochondrial</fullName>
    </alternativeName>
</protein>